<gene>
    <name evidence="2" type="ORF">Psi01_85730</name>
</gene>
<protein>
    <submittedName>
        <fullName evidence="2">Uncharacterized protein</fullName>
    </submittedName>
</protein>
<organism evidence="2 3">
    <name type="scientific">Planobispora siamensis</name>
    <dbReference type="NCBI Taxonomy" id="936338"/>
    <lineage>
        <taxon>Bacteria</taxon>
        <taxon>Bacillati</taxon>
        <taxon>Actinomycetota</taxon>
        <taxon>Actinomycetes</taxon>
        <taxon>Streptosporangiales</taxon>
        <taxon>Streptosporangiaceae</taxon>
        <taxon>Planobispora</taxon>
    </lineage>
</organism>
<dbReference type="EMBL" id="BOOJ01000117">
    <property type="protein sequence ID" value="GIH97943.1"/>
    <property type="molecule type" value="Genomic_DNA"/>
</dbReference>
<dbReference type="AlphaFoldDB" id="A0A8J3SNZ6"/>
<reference evidence="2 3" key="1">
    <citation type="submission" date="2021-01" db="EMBL/GenBank/DDBJ databases">
        <title>Whole genome shotgun sequence of Planobispora siamensis NBRC 107568.</title>
        <authorList>
            <person name="Komaki H."/>
            <person name="Tamura T."/>
        </authorList>
    </citation>
    <scope>NUCLEOTIDE SEQUENCE [LARGE SCALE GENOMIC DNA]</scope>
    <source>
        <strain evidence="2 3">NBRC 107568</strain>
    </source>
</reference>
<name>A0A8J3SNZ6_9ACTN</name>
<feature type="region of interest" description="Disordered" evidence="1">
    <location>
        <begin position="1"/>
        <end position="40"/>
    </location>
</feature>
<dbReference type="RefSeq" id="WP_204069915.1">
    <property type="nucleotide sequence ID" value="NZ_BOOJ01000117.1"/>
</dbReference>
<evidence type="ECO:0000313" key="3">
    <source>
        <dbReference type="Proteomes" id="UP000619788"/>
    </source>
</evidence>
<proteinExistence type="predicted"/>
<keyword evidence="3" id="KW-1185">Reference proteome</keyword>
<sequence>MARSQGRGRLLRPDGTRRGGPRPRHRRGTRGRRPPAGTTVRASVRAAVALLIRLREHGTGLQYCTEVHPDEWIAGGSTTRYGARGFLERCRRNRHIGKGLEIPAREKLSRVRPTDEDERRTVSRRLTHDDDLAIEDRFAGLPP</sequence>
<evidence type="ECO:0000256" key="1">
    <source>
        <dbReference type="SAM" id="MobiDB-lite"/>
    </source>
</evidence>
<evidence type="ECO:0000313" key="2">
    <source>
        <dbReference type="EMBL" id="GIH97943.1"/>
    </source>
</evidence>
<dbReference type="Proteomes" id="UP000619788">
    <property type="component" value="Unassembled WGS sequence"/>
</dbReference>
<feature type="compositionally biased region" description="Basic residues" evidence="1">
    <location>
        <begin position="19"/>
        <end position="33"/>
    </location>
</feature>
<accession>A0A8J3SNZ6</accession>
<comment type="caution">
    <text evidence="2">The sequence shown here is derived from an EMBL/GenBank/DDBJ whole genome shotgun (WGS) entry which is preliminary data.</text>
</comment>